<feature type="region of interest" description="Disordered" evidence="1">
    <location>
        <begin position="18"/>
        <end position="57"/>
    </location>
</feature>
<dbReference type="Proteomes" id="UP000515129">
    <property type="component" value="Unplaced"/>
</dbReference>
<evidence type="ECO:0000313" key="2">
    <source>
        <dbReference type="Proteomes" id="UP000515129"/>
    </source>
</evidence>
<dbReference type="AlphaFoldDB" id="A0A6P6PCU6"/>
<feature type="compositionally biased region" description="Polar residues" evidence="1">
    <location>
        <begin position="250"/>
        <end position="271"/>
    </location>
</feature>
<proteinExistence type="predicted"/>
<dbReference type="GeneID" id="113098171"/>
<sequence length="356" mass="40372">MHGKTWPVESKMCRFMPVSSTERSLRSIPITNTRGQKKQTGQQQDPFRPSHQHKLKQDSNIYYRGATKFSTFESLSSKNLRHVEKSAYRPQNLASYQTKHQSQDPTLVRIRLGLIKTGRIINSDAQFSNLEKIKGSNEGNIPNIPRDGYPAVSEKLKQPIHSKIMLGAAKQIRRPMMCEKSCGKTQNQPQASAERTRQIFRPSALTNPISSPKATTKQKDIFQELDNVRSLKEYSELVSSNSELQDKASENCNAKNDSSHESNMMMNPSQHDNQESKSKIWPQSAVSETDSAIITYSNAPDQCSRMSCFQFPLKSHRSSTECGQLSPICRPVIKRTSDSRPAYFNTPQAWRIFSLN</sequence>
<dbReference type="OrthoDB" id="8952789at2759"/>
<dbReference type="KEGG" id="caua:113098171"/>
<feature type="region of interest" description="Disordered" evidence="1">
    <location>
        <begin position="239"/>
        <end position="275"/>
    </location>
</feature>
<protein>
    <submittedName>
        <fullName evidence="3">Uncharacterized protein LOC113098171</fullName>
    </submittedName>
</protein>
<organism evidence="2 3">
    <name type="scientific">Carassius auratus</name>
    <name type="common">Goldfish</name>
    <dbReference type="NCBI Taxonomy" id="7957"/>
    <lineage>
        <taxon>Eukaryota</taxon>
        <taxon>Metazoa</taxon>
        <taxon>Chordata</taxon>
        <taxon>Craniata</taxon>
        <taxon>Vertebrata</taxon>
        <taxon>Euteleostomi</taxon>
        <taxon>Actinopterygii</taxon>
        <taxon>Neopterygii</taxon>
        <taxon>Teleostei</taxon>
        <taxon>Ostariophysi</taxon>
        <taxon>Cypriniformes</taxon>
        <taxon>Cyprinidae</taxon>
        <taxon>Cyprininae</taxon>
        <taxon>Carassius</taxon>
    </lineage>
</organism>
<evidence type="ECO:0000313" key="3">
    <source>
        <dbReference type="RefSeq" id="XP_026118908.1"/>
    </source>
</evidence>
<name>A0A6P6PCU6_CARAU</name>
<gene>
    <name evidence="3" type="primary">LOC113098171</name>
</gene>
<accession>A0A6P6PCU6</accession>
<evidence type="ECO:0000256" key="1">
    <source>
        <dbReference type="SAM" id="MobiDB-lite"/>
    </source>
</evidence>
<keyword evidence="2" id="KW-1185">Reference proteome</keyword>
<dbReference type="RefSeq" id="XP_026118908.1">
    <property type="nucleotide sequence ID" value="XM_026263123.1"/>
</dbReference>
<reference evidence="3" key="1">
    <citation type="submission" date="2025-08" db="UniProtKB">
        <authorList>
            <consortium name="RefSeq"/>
        </authorList>
    </citation>
    <scope>IDENTIFICATION</scope>
    <source>
        <strain evidence="3">Wakin</strain>
        <tissue evidence="3">Muscle</tissue>
    </source>
</reference>